<evidence type="ECO:0000313" key="2">
    <source>
        <dbReference type="Proteomes" id="UP000215931"/>
    </source>
</evidence>
<dbReference type="Proteomes" id="UP000215931">
    <property type="component" value="Unassembled WGS sequence"/>
</dbReference>
<dbReference type="AlphaFoldDB" id="A0A271KNL7"/>
<keyword evidence="2" id="KW-1185">Reference proteome</keyword>
<protein>
    <submittedName>
        <fullName evidence="1">Uncharacterized protein</fullName>
    </submittedName>
</protein>
<comment type="caution">
    <text evidence="1">The sequence shown here is derived from an EMBL/GenBank/DDBJ whole genome shotgun (WGS) entry which is preliminary data.</text>
</comment>
<organism evidence="1 2">
    <name type="scientific">Mesorhizobium wenxiniae</name>
    <dbReference type="NCBI Taxonomy" id="2014805"/>
    <lineage>
        <taxon>Bacteria</taxon>
        <taxon>Pseudomonadati</taxon>
        <taxon>Pseudomonadota</taxon>
        <taxon>Alphaproteobacteria</taxon>
        <taxon>Hyphomicrobiales</taxon>
        <taxon>Phyllobacteriaceae</taxon>
        <taxon>Mesorhizobium</taxon>
    </lineage>
</organism>
<gene>
    <name evidence="1" type="ORF">CIT31_00705</name>
</gene>
<reference evidence="1 2" key="1">
    <citation type="submission" date="2017-08" db="EMBL/GenBank/DDBJ databases">
        <title>Mesorhizobium wenxinae sp. nov., a novel rhizobial species isolated from root nodules of chickpea (Cicer arietinum L.).</title>
        <authorList>
            <person name="Zhang J."/>
        </authorList>
    </citation>
    <scope>NUCLEOTIDE SEQUENCE [LARGE SCALE GENOMIC DNA]</scope>
    <source>
        <strain evidence="2">WYCCWR 10019</strain>
    </source>
</reference>
<accession>A0A271KNL7</accession>
<proteinExistence type="predicted"/>
<name>A0A271KNL7_9HYPH</name>
<dbReference type="EMBL" id="NPKH01000001">
    <property type="protein sequence ID" value="PAP97428.1"/>
    <property type="molecule type" value="Genomic_DNA"/>
</dbReference>
<sequence length="103" mass="11416">MWMGFAIQLMIDSGDAAVETQEIVSFERTDGTLSIDELGLTLEEAKKALAALQVAITERQALDLARRERPCPCCHQPTQLKDKRTITVRTCFGKLALPSPRSI</sequence>
<evidence type="ECO:0000313" key="1">
    <source>
        <dbReference type="EMBL" id="PAP97428.1"/>
    </source>
</evidence>